<name>A0A9E7FMX7_9LILI</name>
<dbReference type="EMBL" id="CP097506">
    <property type="protein sequence ID" value="URD97931.1"/>
    <property type="molecule type" value="Genomic_DNA"/>
</dbReference>
<evidence type="ECO:0000256" key="1">
    <source>
        <dbReference type="SAM" id="MobiDB-lite"/>
    </source>
</evidence>
<protein>
    <submittedName>
        <fullName evidence="2">Uncharacterized protein</fullName>
    </submittedName>
</protein>
<proteinExistence type="predicted"/>
<organism evidence="2 3">
    <name type="scientific">Musa troglodytarum</name>
    <name type="common">fe'i banana</name>
    <dbReference type="NCBI Taxonomy" id="320322"/>
    <lineage>
        <taxon>Eukaryota</taxon>
        <taxon>Viridiplantae</taxon>
        <taxon>Streptophyta</taxon>
        <taxon>Embryophyta</taxon>
        <taxon>Tracheophyta</taxon>
        <taxon>Spermatophyta</taxon>
        <taxon>Magnoliopsida</taxon>
        <taxon>Liliopsida</taxon>
        <taxon>Zingiberales</taxon>
        <taxon>Musaceae</taxon>
        <taxon>Musa</taxon>
    </lineage>
</organism>
<keyword evidence="3" id="KW-1185">Reference proteome</keyword>
<sequence>MVRNQPRDHAPEPSEHRSTESNQNAHGNPDRGARIPGSRSKSIGGERAGSPTGEPIGADGDLRRPNRIGGEGEGGDDETDREETVRGLRWERVPRNGSNHIVMTCGEEKRRSTFSRSKRISQCLLRTAAAFFVAAAPTGRFQIGRGEGFDRTSLIQDWIEPPSSTFFRPLRALITARTAAASPSGDHFLGIAFSFASSSTFAVARSLLLLLFLDQQHLPPSSQPPDFPSPPSSLLPTLRVTCST</sequence>
<feature type="region of interest" description="Disordered" evidence="1">
    <location>
        <begin position="1"/>
        <end position="91"/>
    </location>
</feature>
<feature type="compositionally biased region" description="Basic and acidic residues" evidence="1">
    <location>
        <begin position="1"/>
        <end position="19"/>
    </location>
</feature>
<accession>A0A9E7FMX7</accession>
<dbReference type="AlphaFoldDB" id="A0A9E7FMX7"/>
<feature type="compositionally biased region" description="Basic and acidic residues" evidence="1">
    <location>
        <begin position="82"/>
        <end position="91"/>
    </location>
</feature>
<evidence type="ECO:0000313" key="3">
    <source>
        <dbReference type="Proteomes" id="UP001055439"/>
    </source>
</evidence>
<gene>
    <name evidence="2" type="ORF">MUK42_21385</name>
</gene>
<reference evidence="2" key="1">
    <citation type="submission" date="2022-05" db="EMBL/GenBank/DDBJ databases">
        <title>The Musa troglodytarum L. genome provides insights into the mechanism of non-climacteric behaviour and enrichment of carotenoids.</title>
        <authorList>
            <person name="Wang J."/>
        </authorList>
    </citation>
    <scope>NUCLEOTIDE SEQUENCE</scope>
    <source>
        <tissue evidence="2">Leaf</tissue>
    </source>
</reference>
<dbReference type="Proteomes" id="UP001055439">
    <property type="component" value="Chromosome 4"/>
</dbReference>
<evidence type="ECO:0000313" key="2">
    <source>
        <dbReference type="EMBL" id="URD97931.1"/>
    </source>
</evidence>